<feature type="transmembrane region" description="Helical" evidence="7">
    <location>
        <begin position="34"/>
        <end position="61"/>
    </location>
</feature>
<keyword evidence="2" id="KW-0479">Metal-binding</keyword>
<evidence type="ECO:0000259" key="8">
    <source>
        <dbReference type="Pfam" id="PF01435"/>
    </source>
</evidence>
<dbReference type="CDD" id="cd07326">
    <property type="entry name" value="M56_BlaR1_MecR1_like"/>
    <property type="match status" value="1"/>
</dbReference>
<dbReference type="InterPro" id="IPR052173">
    <property type="entry name" value="Beta-lactam_resp_regulator"/>
</dbReference>
<protein>
    <submittedName>
        <fullName evidence="9">M56 family metallopeptidase</fullName>
    </submittedName>
</protein>
<keyword evidence="3 6" id="KW-0378">Hydrolase</keyword>
<dbReference type="InterPro" id="IPR001915">
    <property type="entry name" value="Peptidase_M48"/>
</dbReference>
<keyword evidence="7" id="KW-0472">Membrane</keyword>
<keyword evidence="7" id="KW-1133">Transmembrane helix</keyword>
<evidence type="ECO:0000256" key="5">
    <source>
        <dbReference type="ARBA" id="ARBA00023049"/>
    </source>
</evidence>
<dbReference type="Proteomes" id="UP001163203">
    <property type="component" value="Chromosome"/>
</dbReference>
<evidence type="ECO:0000256" key="7">
    <source>
        <dbReference type="SAM" id="Phobius"/>
    </source>
</evidence>
<keyword evidence="10" id="KW-1185">Reference proteome</keyword>
<keyword evidence="4 6" id="KW-0862">Zinc</keyword>
<gene>
    <name evidence="9" type="ORF">ORV05_34350</name>
</gene>
<dbReference type="PANTHER" id="PTHR34978:SF3">
    <property type="entry name" value="SLR0241 PROTEIN"/>
    <property type="match status" value="1"/>
</dbReference>
<evidence type="ECO:0000313" key="9">
    <source>
        <dbReference type="EMBL" id="WAL65883.1"/>
    </source>
</evidence>
<accession>A0ABY7B2G7</accession>
<dbReference type="Gene3D" id="3.30.2010.10">
    <property type="entry name" value="Metalloproteases ('zincins'), catalytic domain"/>
    <property type="match status" value="1"/>
</dbReference>
<evidence type="ECO:0000313" key="10">
    <source>
        <dbReference type="Proteomes" id="UP001163203"/>
    </source>
</evidence>
<feature type="domain" description="Peptidase M48" evidence="8">
    <location>
        <begin position="129"/>
        <end position="184"/>
    </location>
</feature>
<keyword evidence="5 6" id="KW-0482">Metalloprotease</keyword>
<evidence type="ECO:0000256" key="3">
    <source>
        <dbReference type="ARBA" id="ARBA00022801"/>
    </source>
</evidence>
<sequence>MNLEVVAPFLSPLAAWPVARFLTPKLPPHWASWLLTASCAIFAVASTIALLATALAGFMLIPTVAALIDLSPSDLRGADPVSVPESVLCAGALLVALAAVARAVLRYRRRSRRLHDELDGHSREGGLIVVPDAEPLAFAVPGRSGRIVVSRGMLAGLTPAERSALLAHENAHLRLRHHVFLAVVAVSSVLNPLVRPLGEQVRFSLERWADEKAARRVGDRRIVATAVAKAALATRAHAPFALAATGGPVPRRVAALLDGTTRPILGPLVLLGMVSVLGIAGWAAGTAYDAASELHAGIETAHVNHGGPHGDHCGGRHRRCGQV</sequence>
<comment type="similarity">
    <text evidence="6">Belongs to the peptidase M48 family.</text>
</comment>
<comment type="cofactor">
    <cofactor evidence="6">
        <name>Zn(2+)</name>
        <dbReference type="ChEBI" id="CHEBI:29105"/>
    </cofactor>
    <text evidence="6">Binds 1 zinc ion per subunit.</text>
</comment>
<dbReference type="PANTHER" id="PTHR34978">
    <property type="entry name" value="POSSIBLE SENSOR-TRANSDUCER PROTEIN BLAR"/>
    <property type="match status" value="1"/>
</dbReference>
<evidence type="ECO:0000256" key="4">
    <source>
        <dbReference type="ARBA" id="ARBA00022833"/>
    </source>
</evidence>
<evidence type="ECO:0000256" key="2">
    <source>
        <dbReference type="ARBA" id="ARBA00022723"/>
    </source>
</evidence>
<feature type="transmembrane region" description="Helical" evidence="7">
    <location>
        <begin position="81"/>
        <end position="105"/>
    </location>
</feature>
<proteinExistence type="inferred from homology"/>
<dbReference type="EMBL" id="CP113836">
    <property type="protein sequence ID" value="WAL65883.1"/>
    <property type="molecule type" value="Genomic_DNA"/>
</dbReference>
<name>A0ABY7B2G7_9PSEU</name>
<feature type="transmembrane region" description="Helical" evidence="7">
    <location>
        <begin position="264"/>
        <end position="284"/>
    </location>
</feature>
<keyword evidence="1 6" id="KW-0645">Protease</keyword>
<organism evidence="9 10">
    <name type="scientific">Amycolatopsis cynarae</name>
    <dbReference type="NCBI Taxonomy" id="2995223"/>
    <lineage>
        <taxon>Bacteria</taxon>
        <taxon>Bacillati</taxon>
        <taxon>Actinomycetota</taxon>
        <taxon>Actinomycetes</taxon>
        <taxon>Pseudonocardiales</taxon>
        <taxon>Pseudonocardiaceae</taxon>
        <taxon>Amycolatopsis</taxon>
    </lineage>
</organism>
<keyword evidence="7" id="KW-0812">Transmembrane</keyword>
<reference evidence="9" key="1">
    <citation type="submission" date="2022-11" db="EMBL/GenBank/DDBJ databases">
        <authorList>
            <person name="Mo P."/>
        </authorList>
    </citation>
    <scope>NUCLEOTIDE SEQUENCE</scope>
    <source>
        <strain evidence="9">HUAS 11-8</strain>
    </source>
</reference>
<evidence type="ECO:0000256" key="1">
    <source>
        <dbReference type="ARBA" id="ARBA00022670"/>
    </source>
</evidence>
<dbReference type="RefSeq" id="WP_268756027.1">
    <property type="nucleotide sequence ID" value="NZ_CP113836.1"/>
</dbReference>
<dbReference type="Pfam" id="PF01435">
    <property type="entry name" value="Peptidase_M48"/>
    <property type="match status" value="1"/>
</dbReference>
<evidence type="ECO:0000256" key="6">
    <source>
        <dbReference type="RuleBase" id="RU003983"/>
    </source>
</evidence>